<dbReference type="CDD" id="cd12148">
    <property type="entry name" value="fungal_TF_MHR"/>
    <property type="match status" value="1"/>
</dbReference>
<dbReference type="VEuPathDB" id="FungiDB:MAN_03053"/>
<evidence type="ECO:0000259" key="3">
    <source>
        <dbReference type="Pfam" id="PF04082"/>
    </source>
</evidence>
<reference evidence="4 5" key="1">
    <citation type="journal article" date="2014" name="Proc. Natl. Acad. Sci. U.S.A.">
        <title>Trajectory and genomic determinants of fungal-pathogen speciation and host adaptation.</title>
        <authorList>
            <person name="Hu X."/>
            <person name="Xiao G."/>
            <person name="Zheng P."/>
            <person name="Shang Y."/>
            <person name="Su Y."/>
            <person name="Zhang X."/>
            <person name="Liu X."/>
            <person name="Zhan S."/>
            <person name="St Leger R.J."/>
            <person name="Wang C."/>
        </authorList>
    </citation>
    <scope>NUCLEOTIDE SEQUENCE [LARGE SCALE GENOMIC DNA]</scope>
    <source>
        <strain evidence="4 5">ARSEF 549</strain>
    </source>
</reference>
<evidence type="ECO:0000256" key="1">
    <source>
        <dbReference type="ARBA" id="ARBA00023242"/>
    </source>
</evidence>
<dbReference type="OrthoDB" id="10067394at2759"/>
<accession>A0A0B4FK08</accession>
<keyword evidence="1" id="KW-0539">Nucleus</keyword>
<evidence type="ECO:0000313" key="5">
    <source>
        <dbReference type="Proteomes" id="UP000031186"/>
    </source>
</evidence>
<protein>
    <submittedName>
        <fullName evidence="4">Transcription factor, fungi</fullName>
    </submittedName>
</protein>
<evidence type="ECO:0000313" key="4">
    <source>
        <dbReference type="EMBL" id="KID68197.1"/>
    </source>
</evidence>
<dbReference type="Pfam" id="PF04082">
    <property type="entry name" value="Fungal_trans"/>
    <property type="match status" value="1"/>
</dbReference>
<dbReference type="GO" id="GO:0008270">
    <property type="term" value="F:zinc ion binding"/>
    <property type="evidence" value="ECO:0007669"/>
    <property type="project" value="InterPro"/>
</dbReference>
<proteinExistence type="predicted"/>
<dbReference type="GO" id="GO:0006351">
    <property type="term" value="P:DNA-templated transcription"/>
    <property type="evidence" value="ECO:0007669"/>
    <property type="project" value="InterPro"/>
</dbReference>
<dbReference type="PANTHER" id="PTHR47431:SF2">
    <property type="entry name" value="ZN(II)2CYS6 TRANSCRIPTION FACTOR (EUROFUNG)"/>
    <property type="match status" value="1"/>
</dbReference>
<dbReference type="PANTHER" id="PTHR47431">
    <property type="entry name" value="ZN(II)2CYS6 TRANSCRIPTION FACTOR (EUROFUNG)-RELATED"/>
    <property type="match status" value="1"/>
</dbReference>
<dbReference type="EMBL" id="AZNF01000003">
    <property type="protein sequence ID" value="KID68197.1"/>
    <property type="molecule type" value="Genomic_DNA"/>
</dbReference>
<gene>
    <name evidence="4" type="ORF">MAN_03053</name>
</gene>
<evidence type="ECO:0000256" key="2">
    <source>
        <dbReference type="SAM" id="MobiDB-lite"/>
    </source>
</evidence>
<name>A0A0B4FK08_METAF</name>
<feature type="region of interest" description="Disordered" evidence="2">
    <location>
        <begin position="89"/>
        <end position="137"/>
    </location>
</feature>
<keyword evidence="5" id="KW-1185">Reference proteome</keyword>
<dbReference type="AlphaFoldDB" id="A0A0B4FK08"/>
<comment type="caution">
    <text evidence="4">The sequence shown here is derived from an EMBL/GenBank/DDBJ whole genome shotgun (WGS) entry which is preliminary data.</text>
</comment>
<dbReference type="Proteomes" id="UP000031186">
    <property type="component" value="Unassembled WGS sequence"/>
</dbReference>
<dbReference type="InterPro" id="IPR007219">
    <property type="entry name" value="XnlR_reg_dom"/>
</dbReference>
<feature type="domain" description="Xylanolytic transcriptional activator regulatory" evidence="3">
    <location>
        <begin position="147"/>
        <end position="316"/>
    </location>
</feature>
<feature type="non-terminal residue" evidence="4">
    <location>
        <position position="1"/>
    </location>
</feature>
<dbReference type="GO" id="GO:0003677">
    <property type="term" value="F:DNA binding"/>
    <property type="evidence" value="ECO:0007669"/>
    <property type="project" value="InterPro"/>
</dbReference>
<organism evidence="4 5">
    <name type="scientific">Metarhizium anisopliae (strain ARSEF 549)</name>
    <dbReference type="NCBI Taxonomy" id="3151832"/>
    <lineage>
        <taxon>Eukaryota</taxon>
        <taxon>Fungi</taxon>
        <taxon>Dikarya</taxon>
        <taxon>Ascomycota</taxon>
        <taxon>Pezizomycotina</taxon>
        <taxon>Sordariomycetes</taxon>
        <taxon>Hypocreomycetidae</taxon>
        <taxon>Hypocreales</taxon>
        <taxon>Clavicipitaceae</taxon>
        <taxon>Metarhizium</taxon>
    </lineage>
</organism>
<sequence>MVTDQPTNLHPTSDNRQHRTTHSILTHSFIALNALTTSLLCRNAPLRARVYRVSTSPSQVRRKKTVLLALRNYADPMHAQETISNTKTAPGLQLPLHEPHRLPHHLSTGPGEIPQPSTHDAPASSNAPTPRERKPEPYVPEDRLVRLFYENFHQAHPILVPPGQYERRNYPAYLQQVVKFIGSHYSMVLSGDEFYDSTTSTLAAHSAEKSCSMVQALLLHSIILCARNERPRAETSLAQAISIAIEIGMYQKDFATLFANNDEFESESLRRTWWELFIWEICMRTLQQKFHFRCSDVPNEVLLPCEESTYASLQAIPPPASLAAFRARVFADDDDDEDPAPCQYSSFSYRIEAFHILARVLVLNSIPETHPDRLQAIANTLVSWAHLLPPQKIDIVDIYGGIDEMLFQAQFIIHYAAMLLHLPRSNLRPRFPEQSMTIICPVTPVRLSPSLTRNVHDVKTIGASKELSNLLSVHCVPQGYSPFVVFGTIFCGLVQLAASEAHSSECSDHHLNRVVLALGSLNMLRTKWRLAQEAYRHLKGAARQTSTIRPEGRPLQDTSGVSAGTRNLVVADGGMLGPAADYDAVNGSISSLFLSAYIDPTCSDPFPLSQMSDF</sequence>
<dbReference type="HOGENOM" id="CLU_015502_1_0_1"/>
<feature type="compositionally biased region" description="Polar residues" evidence="2">
    <location>
        <begin position="115"/>
        <end position="128"/>
    </location>
</feature>